<accession>A0ABX1RUR3</accession>
<evidence type="ECO:0000313" key="2">
    <source>
        <dbReference type="Proteomes" id="UP000746690"/>
    </source>
</evidence>
<dbReference type="InterPro" id="IPR013320">
    <property type="entry name" value="ConA-like_dom_sf"/>
</dbReference>
<evidence type="ECO:0000313" key="1">
    <source>
        <dbReference type="EMBL" id="NMH86750.1"/>
    </source>
</evidence>
<proteinExistence type="predicted"/>
<organism evidence="1 2">
    <name type="scientific">Flavivirga algicola</name>
    <dbReference type="NCBI Taxonomy" id="2729136"/>
    <lineage>
        <taxon>Bacteria</taxon>
        <taxon>Pseudomonadati</taxon>
        <taxon>Bacteroidota</taxon>
        <taxon>Flavobacteriia</taxon>
        <taxon>Flavobacteriales</taxon>
        <taxon>Flavobacteriaceae</taxon>
        <taxon>Flavivirga</taxon>
    </lineage>
</organism>
<protein>
    <submittedName>
        <fullName evidence="1">DUF1349 domain-containing protein</fullName>
    </submittedName>
</protein>
<dbReference type="RefSeq" id="WP_169670587.1">
    <property type="nucleotide sequence ID" value="NZ_JABBHF010000002.1"/>
</dbReference>
<gene>
    <name evidence="1" type="ORF">HHX25_04490</name>
</gene>
<comment type="caution">
    <text evidence="1">The sequence shown here is derived from an EMBL/GenBank/DDBJ whole genome shotgun (WGS) entry which is preliminary data.</text>
</comment>
<dbReference type="PANTHER" id="PTHR35332:SF2">
    <property type="entry name" value="REGULATION OF ENOLASE PROTEIN 1"/>
    <property type="match status" value="1"/>
</dbReference>
<dbReference type="PANTHER" id="PTHR35332">
    <property type="entry name" value="REGULATION OF ENOLASE PROTEIN 1"/>
    <property type="match status" value="1"/>
</dbReference>
<sequence>MKHFFLSLILIVSSKVISQEVKNGIKIEGIPEALEWVIEPDNFSVDGGTISITAGPDTDMFYAPHGNSKTSNVPKLLFTPDDDFVFSAKAFTEHKSRWEAATLVIYINEDYWAKFCFENESPTKNRMVSVVTNKISDDAYSDYVNGKSVYMKITKKGKQIVFSYSEDNTKWVDVRYFRLDSEAPIKIGFSSQSPHGKGLTSVFSEINYTKNKE</sequence>
<dbReference type="Pfam" id="PF07081">
    <property type="entry name" value="DUF1349"/>
    <property type="match status" value="1"/>
</dbReference>
<dbReference type="InterPro" id="IPR009784">
    <property type="entry name" value="DUF1349"/>
</dbReference>
<keyword evidence="2" id="KW-1185">Reference proteome</keyword>
<name>A0ABX1RUR3_9FLAO</name>
<dbReference type="EMBL" id="JABBHF010000002">
    <property type="protein sequence ID" value="NMH86750.1"/>
    <property type="molecule type" value="Genomic_DNA"/>
</dbReference>
<dbReference type="SUPFAM" id="SSF49899">
    <property type="entry name" value="Concanavalin A-like lectins/glucanases"/>
    <property type="match status" value="1"/>
</dbReference>
<dbReference type="Gene3D" id="2.60.120.200">
    <property type="match status" value="1"/>
</dbReference>
<dbReference type="Proteomes" id="UP000746690">
    <property type="component" value="Unassembled WGS sequence"/>
</dbReference>
<reference evidence="1 2" key="1">
    <citation type="submission" date="2020-04" db="EMBL/GenBank/DDBJ databases">
        <title>A Flavivirga sp. nov.</title>
        <authorList>
            <person name="Sun X."/>
        </authorList>
    </citation>
    <scope>NUCLEOTIDE SEQUENCE [LARGE SCALE GENOMIC DNA]</scope>
    <source>
        <strain evidence="1 2">Y03</strain>
    </source>
</reference>